<dbReference type="AlphaFoldDB" id="A0A384WQL1"/>
<feature type="domain" description="Sulfatase N-terminal" evidence="9">
    <location>
        <begin position="22"/>
        <end position="339"/>
    </location>
</feature>
<evidence type="ECO:0000256" key="8">
    <source>
        <dbReference type="SAM" id="SignalP"/>
    </source>
</evidence>
<keyword evidence="7" id="KW-1133">Transmembrane helix</keyword>
<evidence type="ECO:0000313" key="10">
    <source>
        <dbReference type="EMBL" id="ATE50181.1"/>
    </source>
</evidence>
<evidence type="ECO:0000256" key="6">
    <source>
        <dbReference type="ARBA" id="ARBA00023180"/>
    </source>
</evidence>
<gene>
    <name evidence="10" type="primary">gss2</name>
</gene>
<proteinExistence type="evidence at transcript level"/>
<name>A0A384WQL1_9CUCU</name>
<dbReference type="PANTHER" id="PTHR10342">
    <property type="entry name" value="ARYLSULFATASE"/>
    <property type="match status" value="1"/>
</dbReference>
<feature type="chain" id="PRO_5017407211" evidence="8">
    <location>
        <begin position="20"/>
        <end position="634"/>
    </location>
</feature>
<dbReference type="Gene3D" id="3.40.720.10">
    <property type="entry name" value="Alkaline Phosphatase, subunit A"/>
    <property type="match status" value="1"/>
</dbReference>
<keyword evidence="5" id="KW-0106">Calcium</keyword>
<evidence type="ECO:0000256" key="2">
    <source>
        <dbReference type="ARBA" id="ARBA00008779"/>
    </source>
</evidence>
<keyword evidence="7" id="KW-0472">Membrane</keyword>
<dbReference type="InterPro" id="IPR047115">
    <property type="entry name" value="ARSB"/>
</dbReference>
<dbReference type="InterPro" id="IPR017850">
    <property type="entry name" value="Alkaline_phosphatase_core_sf"/>
</dbReference>
<feature type="transmembrane region" description="Helical" evidence="7">
    <location>
        <begin position="587"/>
        <end position="608"/>
    </location>
</feature>
<dbReference type="Pfam" id="PF00884">
    <property type="entry name" value="Sulfatase"/>
    <property type="match status" value="1"/>
</dbReference>
<dbReference type="GO" id="GO:0046872">
    <property type="term" value="F:metal ion binding"/>
    <property type="evidence" value="ECO:0007669"/>
    <property type="project" value="UniProtKB-KW"/>
</dbReference>
<keyword evidence="4" id="KW-0378">Hydrolase</keyword>
<dbReference type="Gene3D" id="3.30.1120.10">
    <property type="match status" value="1"/>
</dbReference>
<keyword evidence="3" id="KW-0479">Metal-binding</keyword>
<keyword evidence="7" id="KW-0812">Transmembrane</keyword>
<evidence type="ECO:0000256" key="1">
    <source>
        <dbReference type="ARBA" id="ARBA00001913"/>
    </source>
</evidence>
<dbReference type="PROSITE" id="PS00149">
    <property type="entry name" value="SULFATASE_2"/>
    <property type="match status" value="1"/>
</dbReference>
<dbReference type="SMR" id="A0A384WQL1"/>
<evidence type="ECO:0000256" key="7">
    <source>
        <dbReference type="SAM" id="Phobius"/>
    </source>
</evidence>
<dbReference type="GO" id="GO:0008484">
    <property type="term" value="F:sulfuric ester hydrolase activity"/>
    <property type="evidence" value="ECO:0007669"/>
    <property type="project" value="InterPro"/>
</dbReference>
<organism evidence="10">
    <name type="scientific">Psylliodes chrysocephalus</name>
    <dbReference type="NCBI Taxonomy" id="3402493"/>
    <lineage>
        <taxon>Eukaryota</taxon>
        <taxon>Metazoa</taxon>
        <taxon>Ecdysozoa</taxon>
        <taxon>Arthropoda</taxon>
        <taxon>Hexapoda</taxon>
        <taxon>Insecta</taxon>
        <taxon>Pterygota</taxon>
        <taxon>Neoptera</taxon>
        <taxon>Endopterygota</taxon>
        <taxon>Coleoptera</taxon>
        <taxon>Polyphaga</taxon>
        <taxon>Cucujiformia</taxon>
        <taxon>Chrysomeloidea</taxon>
        <taxon>Chrysomelidae</taxon>
        <taxon>Galerucinae</taxon>
        <taxon>Alticini</taxon>
        <taxon>Psylliodes</taxon>
    </lineage>
</organism>
<comment type="similarity">
    <text evidence="2">Belongs to the sulfatase family.</text>
</comment>
<dbReference type="SUPFAM" id="SSF53649">
    <property type="entry name" value="Alkaline phosphatase-like"/>
    <property type="match status" value="1"/>
</dbReference>
<dbReference type="OrthoDB" id="103349at2759"/>
<dbReference type="EMBL" id="KX986119">
    <property type="protein sequence ID" value="ATE50181.1"/>
    <property type="molecule type" value="mRNA"/>
</dbReference>
<feature type="signal peptide" evidence="8">
    <location>
        <begin position="1"/>
        <end position="19"/>
    </location>
</feature>
<comment type="cofactor">
    <cofactor evidence="1">
        <name>Ca(2+)</name>
        <dbReference type="ChEBI" id="CHEBI:29108"/>
    </cofactor>
</comment>
<dbReference type="CDD" id="cd16029">
    <property type="entry name" value="4-S"/>
    <property type="match status" value="1"/>
</dbReference>
<reference evidence="10" key="1">
    <citation type="submission" date="2016-10" db="EMBL/GenBank/DDBJ databases">
        <title>Identification and evolution of glucosinolate sulfatases in a specialist flea beetle.</title>
        <authorList>
            <person name="Ahn S.-J."/>
            <person name="Betzin F."/>
            <person name="Gikonyo M.W."/>
            <person name="Yang Z.-L."/>
            <person name="Koellner T.G."/>
            <person name="Beran F."/>
        </authorList>
    </citation>
    <scope>NUCLEOTIDE SEQUENCE</scope>
</reference>
<keyword evidence="6" id="KW-0325">Glycoprotein</keyword>
<dbReference type="InterPro" id="IPR000917">
    <property type="entry name" value="Sulfatase_N"/>
</dbReference>
<sequence length="634" mass="72693">MVLRWCVFFLIFGVSVIHAQKPNIIIIMADDMGFNDVGFHGSDEIPTPNIDALAYNGVILNTHYTQSACSPSRAAFLTGKYPIHTGMQHTVILESEPWGLPLNETLMPQLLKQNGYVTHAVGKWHLGFFKKEYTPIFRGFDTHYGYYLMFHDYYTHMTKADYANDTGYDFRRNLDVDWDAKGKYSTTLFTNEAVKLIREHDTNNSMFLYLAHIAPHTANEADPLQAPDEEVAKFAHIKDPKRRVYAAMVSMLDQSVGTVIEALQEKQMLQNSVILFLSDNGPTKYGSSYPLKGIKYSSWEGGNRNLAAIWSPLIQKSQRVSNRLMHISDWLPTFYSIAGLNKTQIPNIDGQDMWESISEDKESPRTEMLYNIDDVTTGWEAWGAIRQGDWKYIYGSTGNEKDSWYGNDGKRPEYSYDINQILTSKTAAAFAGLITYQQIKMESTKEGKELKIIDKNDIEMLRMQATVRCGPFNFEDQPEENKCNLKSPCLFNIKEDPCERVNLASARPDILKNLETLLLDYRKNMVPALNKPRDPRSNPIYWNNTWTYWQDYDQVVGSRVINNTIINSTVINSTVINSNKPISTINIIIIILSSIMILFMIFGLSKLADTEENRRERKEQKRKTKALLSNNNYF</sequence>
<protein>
    <submittedName>
        <fullName evidence="10">Glucosinolate sulfatase 2</fullName>
    </submittedName>
</protein>
<evidence type="ECO:0000259" key="9">
    <source>
        <dbReference type="Pfam" id="PF00884"/>
    </source>
</evidence>
<keyword evidence="8" id="KW-0732">Signal</keyword>
<dbReference type="PANTHER" id="PTHR10342:SF264">
    <property type="entry name" value="MIP05773P-RELATED"/>
    <property type="match status" value="1"/>
</dbReference>
<evidence type="ECO:0000256" key="3">
    <source>
        <dbReference type="ARBA" id="ARBA00022723"/>
    </source>
</evidence>
<evidence type="ECO:0000256" key="5">
    <source>
        <dbReference type="ARBA" id="ARBA00022837"/>
    </source>
</evidence>
<accession>A0A384WQL1</accession>
<evidence type="ECO:0000256" key="4">
    <source>
        <dbReference type="ARBA" id="ARBA00022801"/>
    </source>
</evidence>
<dbReference type="InterPro" id="IPR024607">
    <property type="entry name" value="Sulfatase_CS"/>
</dbReference>